<organism evidence="1 2">
    <name type="scientific">Dictyoglomus turgidum (strain DSM 6724 / Z-1310)</name>
    <dbReference type="NCBI Taxonomy" id="515635"/>
    <lineage>
        <taxon>Bacteria</taxon>
        <taxon>Pseudomonadati</taxon>
        <taxon>Dictyoglomota</taxon>
        <taxon>Dictyoglomia</taxon>
        <taxon>Dictyoglomales</taxon>
        <taxon>Dictyoglomaceae</taxon>
        <taxon>Dictyoglomus</taxon>
    </lineage>
</organism>
<dbReference type="AlphaFoldDB" id="B8DYR5"/>
<sequence>MPQLSYATLEGIITHRDKLPIEGAKVIIASFNPCYSGAVVDDISRKGVIVITSVNANQTNRFGWAGEWRNALLGGTSDNRTDRNGDGFISMTEAYEWVAVKSQAYNPIVITSAQINGKAISSCAVNLAKDNFLLYLTDDQGRAVPNAWVQWIAFVPSPTQEVIGGVLIASHGQHISFPRLSSTPVIVTNAQKDGKALISGAQNNAPDGFDLCILDDSGRTVSGAWVLWMVVVPNSKNGFKGEVRMRSNGQNIQFTPSFSKGPVYVYRHNLELWLVQ</sequence>
<dbReference type="EMBL" id="CP001251">
    <property type="protein sequence ID" value="ACK41447.1"/>
    <property type="molecule type" value="Genomic_DNA"/>
</dbReference>
<reference evidence="2" key="1">
    <citation type="journal article" date="2016" name="Front. Microbiol.">
        <title>The complete genome sequence of hyperthermophile Dictyoglomus turgidum DSM 6724 reveals a specialized carbohydrate fermentor.</title>
        <authorList>
            <person name="Brumm P.J."/>
            <person name="Gowda K."/>
            <person name="Robb F.T."/>
            <person name="Mead D.A."/>
        </authorList>
    </citation>
    <scope>NUCLEOTIDE SEQUENCE [LARGE SCALE GENOMIC DNA]</scope>
    <source>
        <strain evidence="2">DSM 6724 / Z-1310</strain>
    </source>
</reference>
<dbReference type="eggNOG" id="COG1520">
    <property type="taxonomic scope" value="Bacteria"/>
</dbReference>
<name>B8DYR5_DICTD</name>
<evidence type="ECO:0000313" key="1">
    <source>
        <dbReference type="EMBL" id="ACK41447.1"/>
    </source>
</evidence>
<gene>
    <name evidence="1" type="ordered locus">Dtur_0114</name>
</gene>
<dbReference type="RefSeq" id="WP_012582533.1">
    <property type="nucleotide sequence ID" value="NC_011661.1"/>
</dbReference>
<dbReference type="HOGENOM" id="CLU_1007349_0_0_0"/>
<dbReference type="InParanoid" id="B8DYR5"/>
<keyword evidence="2" id="KW-1185">Reference proteome</keyword>
<dbReference type="OrthoDB" id="9884196at2"/>
<dbReference type="KEGG" id="dtu:Dtur_0114"/>
<dbReference type="EnsemblBacteria" id="ACK41447">
    <property type="protein sequence ID" value="ACK41447"/>
    <property type="gene ID" value="Dtur_0114"/>
</dbReference>
<dbReference type="Proteomes" id="UP000007719">
    <property type="component" value="Chromosome"/>
</dbReference>
<accession>B8DYR5</accession>
<evidence type="ECO:0000313" key="2">
    <source>
        <dbReference type="Proteomes" id="UP000007719"/>
    </source>
</evidence>
<proteinExistence type="predicted"/>
<protein>
    <submittedName>
        <fullName evidence="1">Uncharacterized protein</fullName>
    </submittedName>
</protein>